<dbReference type="SMART" id="SM00184">
    <property type="entry name" value="RING"/>
    <property type="match status" value="1"/>
</dbReference>
<sequence length="632" mass="70456">MAGANNNGNAFAKTICSICYEDLKPLIEDLQSISVCGHVFHELCLQQWFEYCPKTKKRSCPICKQSCTNANVGRLYFQSVGDPNDSNTSQKPSDYEENPEELRKEVDRLEGKVVALASTLEQQQKEFKEVKNQLFSCKEQLNIEVALKNEALTQMATSQQLLRMKSEELDKSTLERMRVQERNMALAKELAAFKLASDLDLEEDEVMKLASLGNDVGSRETVDVLRKSLVIRNKSYKELMAKCNILGRGEARCLRKLEKATEKIKKLKSRIQELETAAEIKDNETLRVLKDQDARFKADSHENTMKRHGNRTELDETSYKSDSTFISKKLEVCMPMTRKSTIDVIFPECIDEQNDQEKGRSSINEDKSVGCSTSAQGFSCKNFMPCVDNSVIIQRCHLPLEDASFDTQNNAEMPQSGNRDGVSCSRAMRKGRKVDIANKLPADVDDEVICYGETVPVQTSVHIKKETTSSIQFSHPGDGCFSGGLLGPDGTNWHLGKWCKKAKNQVSTTSTAGLDRSNARAGDLIAVGADGRGGRIKVMRSLDQSSLEILFGEACKNNARFTLSRTLRIPHLGQKSVSMQPSQISCSLKDICRLNISFNGQLNDLVTLVLILDVSKVLSVDLVLKNVICLMA</sequence>
<evidence type="ECO:0000256" key="1">
    <source>
        <dbReference type="ARBA" id="ARBA00022723"/>
    </source>
</evidence>
<organism evidence="8">
    <name type="scientific">Sesamum latifolium</name>
    <dbReference type="NCBI Taxonomy" id="2727402"/>
    <lineage>
        <taxon>Eukaryota</taxon>
        <taxon>Viridiplantae</taxon>
        <taxon>Streptophyta</taxon>
        <taxon>Embryophyta</taxon>
        <taxon>Tracheophyta</taxon>
        <taxon>Spermatophyta</taxon>
        <taxon>Magnoliopsida</taxon>
        <taxon>eudicotyledons</taxon>
        <taxon>Gunneridae</taxon>
        <taxon>Pentapetalae</taxon>
        <taxon>asterids</taxon>
        <taxon>lamiids</taxon>
        <taxon>Lamiales</taxon>
        <taxon>Pedaliaceae</taxon>
        <taxon>Sesamum</taxon>
    </lineage>
</organism>
<dbReference type="Pfam" id="PF13639">
    <property type="entry name" value="zf-RING_2"/>
    <property type="match status" value="1"/>
</dbReference>
<feature type="coiled-coil region" evidence="5">
    <location>
        <begin position="106"/>
        <end position="140"/>
    </location>
</feature>
<evidence type="ECO:0000259" key="7">
    <source>
        <dbReference type="PROSITE" id="PS50089"/>
    </source>
</evidence>
<protein>
    <recommendedName>
        <fullName evidence="7">RING-type domain-containing protein</fullName>
    </recommendedName>
</protein>
<dbReference type="GO" id="GO:0008270">
    <property type="term" value="F:zinc ion binding"/>
    <property type="evidence" value="ECO:0007669"/>
    <property type="project" value="UniProtKB-KW"/>
</dbReference>
<evidence type="ECO:0000256" key="6">
    <source>
        <dbReference type="SAM" id="MobiDB-lite"/>
    </source>
</evidence>
<dbReference type="SMART" id="SM00744">
    <property type="entry name" value="RINGv"/>
    <property type="match status" value="1"/>
</dbReference>
<dbReference type="AlphaFoldDB" id="A0AAW2YGA1"/>
<evidence type="ECO:0000256" key="3">
    <source>
        <dbReference type="ARBA" id="ARBA00022833"/>
    </source>
</evidence>
<feature type="domain" description="RING-type" evidence="7">
    <location>
        <begin position="16"/>
        <end position="64"/>
    </location>
</feature>
<dbReference type="InterPro" id="IPR011016">
    <property type="entry name" value="Znf_RING-CH"/>
</dbReference>
<evidence type="ECO:0000313" key="8">
    <source>
        <dbReference type="EMBL" id="KAL0464847.1"/>
    </source>
</evidence>
<gene>
    <name evidence="8" type="ORF">Slati_0372300</name>
</gene>
<reference evidence="8" key="1">
    <citation type="submission" date="2020-06" db="EMBL/GenBank/DDBJ databases">
        <authorList>
            <person name="Li T."/>
            <person name="Hu X."/>
            <person name="Zhang T."/>
            <person name="Song X."/>
            <person name="Zhang H."/>
            <person name="Dai N."/>
            <person name="Sheng W."/>
            <person name="Hou X."/>
            <person name="Wei L."/>
        </authorList>
    </citation>
    <scope>NUCLEOTIDE SEQUENCE</scope>
    <source>
        <strain evidence="8">KEN1</strain>
        <tissue evidence="8">Leaf</tissue>
    </source>
</reference>
<dbReference type="Gene3D" id="3.30.40.10">
    <property type="entry name" value="Zinc/RING finger domain, C3HC4 (zinc finger)"/>
    <property type="match status" value="1"/>
</dbReference>
<evidence type="ECO:0000256" key="4">
    <source>
        <dbReference type="PROSITE-ProRule" id="PRU00175"/>
    </source>
</evidence>
<name>A0AAW2YGA1_9LAMI</name>
<proteinExistence type="predicted"/>
<dbReference type="PANTHER" id="PTHR47344:SF1">
    <property type="entry name" value="RING ZINC FINGER PROTEIN-RELATED"/>
    <property type="match status" value="1"/>
</dbReference>
<dbReference type="CDD" id="cd16448">
    <property type="entry name" value="RING-H2"/>
    <property type="match status" value="1"/>
</dbReference>
<dbReference type="PROSITE" id="PS50089">
    <property type="entry name" value="ZF_RING_2"/>
    <property type="match status" value="1"/>
</dbReference>
<dbReference type="InterPro" id="IPR013083">
    <property type="entry name" value="Znf_RING/FYVE/PHD"/>
</dbReference>
<keyword evidence="3" id="KW-0862">Zinc</keyword>
<dbReference type="SUPFAM" id="SSF57850">
    <property type="entry name" value="RING/U-box"/>
    <property type="match status" value="1"/>
</dbReference>
<dbReference type="PANTHER" id="PTHR47344">
    <property type="entry name" value="RING ZINC FINGER PROTEIN-RELATED"/>
    <property type="match status" value="1"/>
</dbReference>
<comment type="caution">
    <text evidence="8">The sequence shown here is derived from an EMBL/GenBank/DDBJ whole genome shotgun (WGS) entry which is preliminary data.</text>
</comment>
<reference evidence="8" key="2">
    <citation type="journal article" date="2024" name="Plant">
        <title>Genomic evolution and insights into agronomic trait innovations of Sesamum species.</title>
        <authorList>
            <person name="Miao H."/>
            <person name="Wang L."/>
            <person name="Qu L."/>
            <person name="Liu H."/>
            <person name="Sun Y."/>
            <person name="Le M."/>
            <person name="Wang Q."/>
            <person name="Wei S."/>
            <person name="Zheng Y."/>
            <person name="Lin W."/>
            <person name="Duan Y."/>
            <person name="Cao H."/>
            <person name="Xiong S."/>
            <person name="Wang X."/>
            <person name="Wei L."/>
            <person name="Li C."/>
            <person name="Ma Q."/>
            <person name="Ju M."/>
            <person name="Zhao R."/>
            <person name="Li G."/>
            <person name="Mu C."/>
            <person name="Tian Q."/>
            <person name="Mei H."/>
            <person name="Zhang T."/>
            <person name="Gao T."/>
            <person name="Zhang H."/>
        </authorList>
    </citation>
    <scope>NUCLEOTIDE SEQUENCE</scope>
    <source>
        <strain evidence="8">KEN1</strain>
    </source>
</reference>
<feature type="region of interest" description="Disordered" evidence="6">
    <location>
        <begin position="78"/>
        <end position="99"/>
    </location>
</feature>
<keyword evidence="5" id="KW-0175">Coiled coil</keyword>
<dbReference type="EMBL" id="JACGWN010000001">
    <property type="protein sequence ID" value="KAL0464847.1"/>
    <property type="molecule type" value="Genomic_DNA"/>
</dbReference>
<feature type="coiled-coil region" evidence="5">
    <location>
        <begin position="250"/>
        <end position="284"/>
    </location>
</feature>
<keyword evidence="2 4" id="KW-0863">Zinc-finger</keyword>
<dbReference type="InterPro" id="IPR001841">
    <property type="entry name" value="Znf_RING"/>
</dbReference>
<evidence type="ECO:0000256" key="5">
    <source>
        <dbReference type="SAM" id="Coils"/>
    </source>
</evidence>
<keyword evidence="1" id="KW-0479">Metal-binding</keyword>
<evidence type="ECO:0000256" key="2">
    <source>
        <dbReference type="ARBA" id="ARBA00022771"/>
    </source>
</evidence>
<accession>A0AAW2YGA1</accession>